<dbReference type="RefSeq" id="WP_109904014.1">
    <property type="nucleotide sequence ID" value="NZ_QGLE01000003.1"/>
</dbReference>
<comment type="caution">
    <text evidence="1">The sequence shown here is derived from an EMBL/GenBank/DDBJ whole genome shotgun (WGS) entry which is preliminary data.</text>
</comment>
<dbReference type="Proteomes" id="UP000245461">
    <property type="component" value="Unassembled WGS sequence"/>
</dbReference>
<evidence type="ECO:0000313" key="2">
    <source>
        <dbReference type="Proteomes" id="UP000245461"/>
    </source>
</evidence>
<gene>
    <name evidence="1" type="ORF">DKG74_06830</name>
</gene>
<name>A0A317EGH4_9PROT</name>
<accession>A0A317EGH4</accession>
<sequence>MIIELKQNDRVLATDVVTATETFEARHLKWAERKASELALKGDYEIALKTLAGSVWAHQTCAKAA</sequence>
<keyword evidence="2" id="KW-1185">Reference proteome</keyword>
<reference evidence="1 2" key="1">
    <citation type="submission" date="2018-05" db="EMBL/GenBank/DDBJ databases">
        <title>Zavarzinia sp. HR-AS.</title>
        <authorList>
            <person name="Lee Y."/>
            <person name="Jeon C.O."/>
        </authorList>
    </citation>
    <scope>NUCLEOTIDE SEQUENCE [LARGE SCALE GENOMIC DNA]</scope>
    <source>
        <strain evidence="1 2">HR-AS</strain>
    </source>
</reference>
<proteinExistence type="predicted"/>
<organism evidence="1 2">
    <name type="scientific">Zavarzinia aquatilis</name>
    <dbReference type="NCBI Taxonomy" id="2211142"/>
    <lineage>
        <taxon>Bacteria</taxon>
        <taxon>Pseudomonadati</taxon>
        <taxon>Pseudomonadota</taxon>
        <taxon>Alphaproteobacteria</taxon>
        <taxon>Rhodospirillales</taxon>
        <taxon>Zavarziniaceae</taxon>
        <taxon>Zavarzinia</taxon>
    </lineage>
</organism>
<dbReference type="AlphaFoldDB" id="A0A317EGH4"/>
<dbReference type="OrthoDB" id="7278832at2"/>
<protein>
    <submittedName>
        <fullName evidence="1">Uncharacterized protein</fullName>
    </submittedName>
</protein>
<evidence type="ECO:0000313" key="1">
    <source>
        <dbReference type="EMBL" id="PWR24513.1"/>
    </source>
</evidence>
<dbReference type="EMBL" id="QGLE01000003">
    <property type="protein sequence ID" value="PWR24513.1"/>
    <property type="molecule type" value="Genomic_DNA"/>
</dbReference>